<dbReference type="Gene3D" id="2.60.40.10">
    <property type="entry name" value="Immunoglobulins"/>
    <property type="match status" value="3"/>
</dbReference>
<dbReference type="Proteomes" id="UP001305652">
    <property type="component" value="Chromosome"/>
</dbReference>
<dbReference type="InterPro" id="IPR036465">
    <property type="entry name" value="vWFA_dom_sf"/>
</dbReference>
<dbReference type="SUPFAM" id="SSF53300">
    <property type="entry name" value="vWA-like"/>
    <property type="match status" value="1"/>
</dbReference>
<dbReference type="InterPro" id="IPR051266">
    <property type="entry name" value="CLCR"/>
</dbReference>
<dbReference type="Gene3D" id="3.40.50.410">
    <property type="entry name" value="von Willebrand factor, type A domain"/>
    <property type="match status" value="1"/>
</dbReference>
<dbReference type="AlphaFoldDB" id="A0AAX4FUS2"/>
<dbReference type="KEGG" id="mrc:R6Y96_00025"/>
<accession>A0AAX4FUS2</accession>
<keyword evidence="3" id="KW-1185">Reference proteome</keyword>
<dbReference type="Pfam" id="PF13519">
    <property type="entry name" value="VWA_2"/>
    <property type="match status" value="1"/>
</dbReference>
<dbReference type="CDD" id="cd00198">
    <property type="entry name" value="vWFA"/>
    <property type="match status" value="1"/>
</dbReference>
<evidence type="ECO:0000313" key="2">
    <source>
        <dbReference type="EMBL" id="WOX57681.1"/>
    </source>
</evidence>
<dbReference type="PANTHER" id="PTHR10579:SF43">
    <property type="entry name" value="ZINC FINGER (C3HC4-TYPE RING FINGER) FAMILY PROTEIN"/>
    <property type="match status" value="1"/>
</dbReference>
<dbReference type="EMBL" id="CP137642">
    <property type="protein sequence ID" value="WOX57681.1"/>
    <property type="molecule type" value="Genomic_DNA"/>
</dbReference>
<dbReference type="SMART" id="SM00327">
    <property type="entry name" value="VWA"/>
    <property type="match status" value="1"/>
</dbReference>
<dbReference type="InterPro" id="IPR008964">
    <property type="entry name" value="Invasin/intimin_cell_adhesion"/>
</dbReference>
<protein>
    <submittedName>
        <fullName evidence="2">VWA domain-containing protein</fullName>
    </submittedName>
</protein>
<sequence length="1036" mass="111835">MMRWVYACLVIGLVLLAAPVAGQVPDAVTVSTDTAWLTAGSGETAAITVSVTNSTPAAGVGGVRVELSVDGTDGSITPAEVVTAADGKATARFRPGTKSGTARITATVLYEGLDEPLTDSVEQHIDHAAPYRLAGLWYDPEVIVGETTDIVLRMEDRYGNPVDSRRVAETVTFMVGSPTGGARFEESGSDKATVEVDETGNATARLCVDTVAGENIVYIGPPASAGPGRYITITTAGSEPAGIDLVVDPASASVPADGDKMIRLTYTLRDAFGNSAPAQGLWVNATIQRVDGPDEQSVLLYSNRYGQVMVTYGPEDSMGTATITATAAANSSVSVTQVVEFTSTEPVEMVLSASPQSMPSRDVDPDSVAQLRAKVMDIKGNPVEGETVTFEIDTGSINHEGVELVGNPYLGETPGQNELTAVTDENGYATVSFHPGEFAEPVDGKRIAARGNATVIATWGTAVRNLILTWMNYPYLSVETEVSPATIGMNDTVDVTIRLKGDGYELQPDPIDVVLVIDRSGSMSETDMEGDETRMAAAKAAANNFVDQMDFTPDQDRVALVSFAFDATLNQGLTSDSDKIKGAINNSLSAEGATNMRLAYYTAIKYLKENGRSNAVKAVILMSDGDWNYHGSPLAKGTGYPDSDLHLSTRYPQYNTAILSGYPWSGSDYDFGSEKYEWYQALPDPNGTLDRQSSWYRYSPYYREYNGRVCDNGQFTNQNMSVYANSGNETDKVRIYSIGFASVLNSNVEEDLGVLSEATGGEYVWAGNEDELREVYTTIAGELKTEAGVNTTMTVFENVEVNETPIDAFKVFDYRHENGVSTYILNKSGNDTILYEGTIDQTTGWKNNHNLHFDIGTIHLNQVWEAKIRLAVNSSYEAGDYNNINIFGPGASLSFNNGEDTLDLPDTFLTVLPDLNNTGITSAWLEVDLEDPKLPADQESFTDTVPLKWTITYNGTSEIHETLAYSNDKLSWTVFWKKTVANSTTGDNAWLDARSLPAGDYWIRLTASAADAPDARDTTNTTIPIGSTSRAYIKIE</sequence>
<dbReference type="InterPro" id="IPR002035">
    <property type="entry name" value="VWF_A"/>
</dbReference>
<name>A0AAX4FUS2_9EURY</name>
<organism evidence="2 3">
    <name type="scientific">Methanoculleus receptaculi</name>
    <dbReference type="NCBI Taxonomy" id="394967"/>
    <lineage>
        <taxon>Archaea</taxon>
        <taxon>Methanobacteriati</taxon>
        <taxon>Methanobacteriota</taxon>
        <taxon>Stenosarchaea group</taxon>
        <taxon>Methanomicrobia</taxon>
        <taxon>Methanomicrobiales</taxon>
        <taxon>Methanomicrobiaceae</taxon>
        <taxon>Methanoculleus</taxon>
    </lineage>
</organism>
<reference evidence="2 3" key="1">
    <citation type="submission" date="2023-10" db="EMBL/GenBank/DDBJ databases">
        <title>The complete genome sequence of Methanoculleus receptaculi DSM 18860.</title>
        <authorList>
            <person name="Lai S.-J."/>
            <person name="You Y.-T."/>
            <person name="Chen S.-C."/>
        </authorList>
    </citation>
    <scope>NUCLEOTIDE SEQUENCE [LARGE SCALE GENOMIC DNA]</scope>
    <source>
        <strain evidence="2 3">DSM 18860</strain>
    </source>
</reference>
<dbReference type="PANTHER" id="PTHR10579">
    <property type="entry name" value="CALCIUM-ACTIVATED CHLORIDE CHANNEL REGULATOR"/>
    <property type="match status" value="1"/>
</dbReference>
<dbReference type="GeneID" id="85731496"/>
<feature type="domain" description="VWFA" evidence="1">
    <location>
        <begin position="512"/>
        <end position="625"/>
    </location>
</feature>
<evidence type="ECO:0000313" key="3">
    <source>
        <dbReference type="Proteomes" id="UP001305652"/>
    </source>
</evidence>
<dbReference type="InterPro" id="IPR013783">
    <property type="entry name" value="Ig-like_fold"/>
</dbReference>
<proteinExistence type="predicted"/>
<dbReference type="RefSeq" id="WP_318621389.1">
    <property type="nucleotide sequence ID" value="NZ_CP137642.1"/>
</dbReference>
<dbReference type="PROSITE" id="PS50234">
    <property type="entry name" value="VWFA"/>
    <property type="match status" value="1"/>
</dbReference>
<dbReference type="SUPFAM" id="SSF49373">
    <property type="entry name" value="Invasin/intimin cell-adhesion fragments"/>
    <property type="match status" value="3"/>
</dbReference>
<evidence type="ECO:0000259" key="1">
    <source>
        <dbReference type="PROSITE" id="PS50234"/>
    </source>
</evidence>
<gene>
    <name evidence="2" type="ORF">R6Y96_00025</name>
</gene>